<dbReference type="GO" id="GO:0033744">
    <property type="term" value="F:L-methionine:thioredoxin-disulfide S-oxidoreductase activity"/>
    <property type="evidence" value="ECO:0007669"/>
    <property type="project" value="RHEA"/>
</dbReference>
<evidence type="ECO:0000256" key="3">
    <source>
        <dbReference type="ARBA" id="ARBA00048782"/>
    </source>
</evidence>
<feature type="domain" description="Peptide methionine sulphoxide reductase MsrA" evidence="5">
    <location>
        <begin position="4"/>
        <end position="156"/>
    </location>
</feature>
<dbReference type="STRING" id="299255.SAMN02745129_4579"/>
<dbReference type="EMBL" id="FQXG01000009">
    <property type="protein sequence ID" value="SHI18806.1"/>
    <property type="molecule type" value="Genomic_DNA"/>
</dbReference>
<name>A0A1M5Z3H1_9GAMM</name>
<dbReference type="GO" id="GO:0008113">
    <property type="term" value="F:peptide-methionine (S)-S-oxide reductase activity"/>
    <property type="evidence" value="ECO:0007669"/>
    <property type="project" value="UniProtKB-UniRule"/>
</dbReference>
<dbReference type="OrthoDB" id="4174719at2"/>
<evidence type="ECO:0000313" key="6">
    <source>
        <dbReference type="EMBL" id="SHI18806.1"/>
    </source>
</evidence>
<dbReference type="Proteomes" id="UP000184268">
    <property type="component" value="Unassembled WGS sequence"/>
</dbReference>
<protein>
    <recommendedName>
        <fullName evidence="4">Peptide methionine sulfoxide reductase MsrA</fullName>
        <shortName evidence="4">Protein-methionine-S-oxide reductase</shortName>
        <ecNumber evidence="4">1.8.4.11</ecNumber>
    </recommendedName>
    <alternativeName>
        <fullName evidence="4">Peptide-methionine (S)-S-oxide reductase</fullName>
        <shortName evidence="4">Peptide Met(O) reductase</shortName>
    </alternativeName>
</protein>
<comment type="similarity">
    <text evidence="4">Belongs to the MsrA Met sulfoxide reductase family.</text>
</comment>
<reference evidence="6 7" key="1">
    <citation type="submission" date="2016-11" db="EMBL/GenBank/DDBJ databases">
        <authorList>
            <person name="Jaros S."/>
            <person name="Januszkiewicz K."/>
            <person name="Wedrychowicz H."/>
        </authorList>
    </citation>
    <scope>NUCLEOTIDE SEQUENCE [LARGE SCALE GENOMIC DNA]</scope>
    <source>
        <strain evidence="6 7">DSM 16917</strain>
    </source>
</reference>
<dbReference type="NCBIfam" id="TIGR00401">
    <property type="entry name" value="msrA"/>
    <property type="match status" value="1"/>
</dbReference>
<dbReference type="AlphaFoldDB" id="A0A1M5Z3H1"/>
<gene>
    <name evidence="4" type="primary">msrA</name>
    <name evidence="6" type="ORF">SAMN02745129_4579</name>
</gene>
<dbReference type="PANTHER" id="PTHR43774:SF1">
    <property type="entry name" value="PEPTIDE METHIONINE SULFOXIDE REDUCTASE MSRA 2"/>
    <property type="match status" value="1"/>
</dbReference>
<evidence type="ECO:0000256" key="2">
    <source>
        <dbReference type="ARBA" id="ARBA00047806"/>
    </source>
</evidence>
<dbReference type="Pfam" id="PF01625">
    <property type="entry name" value="PMSR"/>
    <property type="match status" value="1"/>
</dbReference>
<keyword evidence="7" id="KW-1185">Reference proteome</keyword>
<comment type="function">
    <text evidence="4">Has an important function as a repair enzyme for proteins that have been inactivated by oxidation. Catalyzes the reversible oxidation-reduction of methionine sulfoxide in proteins to methionine.</text>
</comment>
<dbReference type="Gene3D" id="3.30.1060.10">
    <property type="entry name" value="Peptide methionine sulphoxide reductase MsrA"/>
    <property type="match status" value="1"/>
</dbReference>
<proteinExistence type="inferred from homology"/>
<dbReference type="InterPro" id="IPR002569">
    <property type="entry name" value="Met_Sox_Rdtase_MsrA_dom"/>
</dbReference>
<comment type="catalytic activity">
    <reaction evidence="3 4">
        <text>[thioredoxin]-disulfide + L-methionine + H2O = L-methionine (S)-S-oxide + [thioredoxin]-dithiol</text>
        <dbReference type="Rhea" id="RHEA:19993"/>
        <dbReference type="Rhea" id="RHEA-COMP:10698"/>
        <dbReference type="Rhea" id="RHEA-COMP:10700"/>
        <dbReference type="ChEBI" id="CHEBI:15377"/>
        <dbReference type="ChEBI" id="CHEBI:29950"/>
        <dbReference type="ChEBI" id="CHEBI:50058"/>
        <dbReference type="ChEBI" id="CHEBI:57844"/>
        <dbReference type="ChEBI" id="CHEBI:58772"/>
        <dbReference type="EC" id="1.8.4.11"/>
    </reaction>
</comment>
<dbReference type="SUPFAM" id="SSF55068">
    <property type="entry name" value="Peptide methionine sulfoxide reductase"/>
    <property type="match status" value="1"/>
</dbReference>
<sequence>MAIATLGAGCFWGVEHFLRQIEGVEEVLCGYMGGHLDQPSYQQVKTGETGHAEVVQIQFDPQQVSFEQLLEVFWQHHNPTTLHRQGVDVGSQYRSVIFFHSPEQQAEAERSKQQAGQQGYWAGKTIVTEIAPAQRFWLAEEYHQNYLAKNEQPSCHLPFY</sequence>
<evidence type="ECO:0000259" key="5">
    <source>
        <dbReference type="Pfam" id="PF01625"/>
    </source>
</evidence>
<dbReference type="RefSeq" id="WP_067665927.1">
    <property type="nucleotide sequence ID" value="NZ_FQXG01000009.1"/>
</dbReference>
<dbReference type="InterPro" id="IPR036509">
    <property type="entry name" value="Met_Sox_Rdtase_MsrA_sf"/>
</dbReference>
<feature type="active site" evidence="4">
    <location>
        <position position="10"/>
    </location>
</feature>
<dbReference type="PANTHER" id="PTHR43774">
    <property type="entry name" value="PEPTIDE METHIONINE SULFOXIDE REDUCTASE"/>
    <property type="match status" value="1"/>
</dbReference>
<dbReference type="HAMAP" id="MF_01401">
    <property type="entry name" value="MsrA"/>
    <property type="match status" value="1"/>
</dbReference>
<organism evidence="6 7">
    <name type="scientific">Ferrimonas marina</name>
    <dbReference type="NCBI Taxonomy" id="299255"/>
    <lineage>
        <taxon>Bacteria</taxon>
        <taxon>Pseudomonadati</taxon>
        <taxon>Pseudomonadota</taxon>
        <taxon>Gammaproteobacteria</taxon>
        <taxon>Alteromonadales</taxon>
        <taxon>Ferrimonadaceae</taxon>
        <taxon>Ferrimonas</taxon>
    </lineage>
</organism>
<dbReference type="EC" id="1.8.4.11" evidence="4"/>
<comment type="catalytic activity">
    <reaction evidence="2 4">
        <text>L-methionyl-[protein] + [thioredoxin]-disulfide + H2O = L-methionyl-(S)-S-oxide-[protein] + [thioredoxin]-dithiol</text>
        <dbReference type="Rhea" id="RHEA:14217"/>
        <dbReference type="Rhea" id="RHEA-COMP:10698"/>
        <dbReference type="Rhea" id="RHEA-COMP:10700"/>
        <dbReference type="Rhea" id="RHEA-COMP:12313"/>
        <dbReference type="Rhea" id="RHEA-COMP:12315"/>
        <dbReference type="ChEBI" id="CHEBI:15377"/>
        <dbReference type="ChEBI" id="CHEBI:16044"/>
        <dbReference type="ChEBI" id="CHEBI:29950"/>
        <dbReference type="ChEBI" id="CHEBI:44120"/>
        <dbReference type="ChEBI" id="CHEBI:50058"/>
        <dbReference type="EC" id="1.8.4.11"/>
    </reaction>
</comment>
<evidence type="ECO:0000256" key="4">
    <source>
        <dbReference type="HAMAP-Rule" id="MF_01401"/>
    </source>
</evidence>
<keyword evidence="1 4" id="KW-0560">Oxidoreductase</keyword>
<evidence type="ECO:0000256" key="1">
    <source>
        <dbReference type="ARBA" id="ARBA00023002"/>
    </source>
</evidence>
<accession>A0A1M5Z3H1</accession>
<evidence type="ECO:0000313" key="7">
    <source>
        <dbReference type="Proteomes" id="UP000184268"/>
    </source>
</evidence>